<sequence>MWCLLRAYQFLYLVLFFLYFQANLSSYSLSSPKTQLCSHNEAVALIQFKNSVSVNQLYSYSSYPKTDSWKEGTDCCSWDGVTCDNIKGQVIGLDLSCCGLYGTIPSNSTLFHLPHLQKLNLAFNDFNSSKMSSKFGGFASLAYLNLSRSNFAGQVPSQVSYLSKLVSLDLSGNYHQTLQQHALEGLVHNLTEVRDLLDEIDMSSINPNALRNLSSSLRSLSLNDCGLRGKFPENIFHPSNPKLLNLGRNRNLSLNLPQFNRSSHLKLLDLSDMSFSRELFESIGNLVSLEHLDASNAFFSGGELPNSIGNLISLNYLHLFNSNLSGSIPRSLGNLTQLSYLCLSENSFSGSIPSSLTNLKQLEFFYLFGNMLEGSIPDEVTAFPNLISLSLSSNLLSGTLPSWLYTISSLKYIFLSNNRFSGHIKEFQYNSLEVIMLDNNKLQGPIPSSLSQLVNLTFLYLSSNNLSGIVESSMFSKLQNLWLLDLSSNSLSLNSNATSAVYTLPNLEYLYLSSCNVSEFPQFLRGSSFLLFLDLSSNRIHGKIPKWMWDVGRDSLSYLNLSHNSLTDIEQLPWKEIQSIDLSSNLIHGDLPIPHWKTQLFFISNNRLSGKVSSVICNMTSLQFLDLSHNNLSGIIPRCLGNLRESLRMLNLQMNKFHGIIPPIFTKGCQLKNLNLNGNQLEGPLTQSILNCRGLEVLDLGNNKINDTFPHWLGSLPELQVLVLRSNQLQGSVQDNESSHSFSKIQIFDVSSNSFSGALPVRCIKNFKAMIDLTKYKSAMRYMGVSVGSSEFYSYSIKITIKGVEMEVVKIFTKLTTIDLSNNNFQGEIPMVIGKLNSLKGLNLSHNNLSGCIPTSIGNLISLEWLDLSSNKLVGTIPEGLLDLTFLSIFNVSENHLEGQIPQGKQFNTFGNDSYEGNKGLCGFPVSKGCSNSEPPPSNLLEEDGSNSNIASGWKVVLIGYGCGVVFGLVIGYVVFQTDKPKWIVALVEDQHHKRQKRSKIGHRNGGGRRI</sequence>
<keyword evidence="15" id="KW-1185">Reference proteome</keyword>
<dbReference type="InterPro" id="IPR001611">
    <property type="entry name" value="Leu-rich_rpt"/>
</dbReference>
<evidence type="ECO:0000256" key="2">
    <source>
        <dbReference type="ARBA" id="ARBA00009592"/>
    </source>
</evidence>
<dbReference type="KEGG" id="dzi:111287551"/>
<dbReference type="RefSeq" id="XP_022733908.1">
    <property type="nucleotide sequence ID" value="XM_022878173.1"/>
</dbReference>
<evidence type="ECO:0000256" key="12">
    <source>
        <dbReference type="SAM" id="Phobius"/>
    </source>
</evidence>
<keyword evidence="7" id="KW-0677">Repeat</keyword>
<dbReference type="FunFam" id="3.80.10.10:FF:000213">
    <property type="entry name" value="Tyrosine-sulfated glycopeptide receptor 1"/>
    <property type="match status" value="1"/>
</dbReference>
<feature type="transmembrane region" description="Helical" evidence="12">
    <location>
        <begin position="956"/>
        <end position="976"/>
    </location>
</feature>
<name>A0A6P5Y0G4_DURZI</name>
<dbReference type="SUPFAM" id="SSF52058">
    <property type="entry name" value="L domain-like"/>
    <property type="match status" value="3"/>
</dbReference>
<evidence type="ECO:0000256" key="3">
    <source>
        <dbReference type="ARBA" id="ARBA00022475"/>
    </source>
</evidence>
<accession>A0A6P5Y0G4</accession>
<evidence type="ECO:0000256" key="9">
    <source>
        <dbReference type="ARBA" id="ARBA00023136"/>
    </source>
</evidence>
<dbReference type="Pfam" id="PF23598">
    <property type="entry name" value="LRR_14"/>
    <property type="match status" value="1"/>
</dbReference>
<evidence type="ECO:0000256" key="7">
    <source>
        <dbReference type="ARBA" id="ARBA00022737"/>
    </source>
</evidence>
<dbReference type="Gene3D" id="3.80.10.10">
    <property type="entry name" value="Ribonuclease Inhibitor"/>
    <property type="match status" value="4"/>
</dbReference>
<dbReference type="PROSITE" id="PS51450">
    <property type="entry name" value="LRR"/>
    <property type="match status" value="2"/>
</dbReference>
<dbReference type="GO" id="GO:0005886">
    <property type="term" value="C:plasma membrane"/>
    <property type="evidence" value="ECO:0007669"/>
    <property type="project" value="UniProtKB-SubCell"/>
</dbReference>
<protein>
    <submittedName>
        <fullName evidence="16">Receptor-like protein 12</fullName>
    </submittedName>
</protein>
<dbReference type="Pfam" id="PF08263">
    <property type="entry name" value="LRRNT_2"/>
    <property type="match status" value="1"/>
</dbReference>
<keyword evidence="4" id="KW-0433">Leucine-rich repeat</keyword>
<evidence type="ECO:0000256" key="4">
    <source>
        <dbReference type="ARBA" id="ARBA00022614"/>
    </source>
</evidence>
<evidence type="ECO:0000313" key="16">
    <source>
        <dbReference type="RefSeq" id="XP_022733908.1"/>
    </source>
</evidence>
<evidence type="ECO:0000256" key="1">
    <source>
        <dbReference type="ARBA" id="ARBA00004251"/>
    </source>
</evidence>
<evidence type="ECO:0000313" key="15">
    <source>
        <dbReference type="Proteomes" id="UP000515121"/>
    </source>
</evidence>
<dbReference type="AlphaFoldDB" id="A0A6P5Y0G4"/>
<dbReference type="FunFam" id="3.80.10.10:FF:001166">
    <property type="entry name" value="Cf2-like protein"/>
    <property type="match status" value="1"/>
</dbReference>
<keyword evidence="11" id="KW-0325">Glycoprotein</keyword>
<dbReference type="InterPro" id="IPR003591">
    <property type="entry name" value="Leu-rich_rpt_typical-subtyp"/>
</dbReference>
<dbReference type="GeneID" id="111287551"/>
<dbReference type="PRINTS" id="PR00019">
    <property type="entry name" value="LEURICHRPT"/>
</dbReference>
<keyword evidence="10" id="KW-0675">Receptor</keyword>
<gene>
    <name evidence="16" type="primary">LOC111287551</name>
</gene>
<feature type="domain" description="Leucine-rich repeat-containing N-terminal plant-type" evidence="13">
    <location>
        <begin position="40"/>
        <end position="84"/>
    </location>
</feature>
<dbReference type="SMART" id="SM00369">
    <property type="entry name" value="LRR_TYP"/>
    <property type="match status" value="11"/>
</dbReference>
<evidence type="ECO:0000256" key="10">
    <source>
        <dbReference type="ARBA" id="ARBA00023170"/>
    </source>
</evidence>
<dbReference type="InterPro" id="IPR055414">
    <property type="entry name" value="LRR_R13L4/SHOC2-like"/>
</dbReference>
<dbReference type="InterPro" id="IPR032675">
    <property type="entry name" value="LRR_dom_sf"/>
</dbReference>
<evidence type="ECO:0000256" key="11">
    <source>
        <dbReference type="ARBA" id="ARBA00023180"/>
    </source>
</evidence>
<dbReference type="FunFam" id="3.80.10.10:FF:000095">
    <property type="entry name" value="LRR receptor-like serine/threonine-protein kinase GSO1"/>
    <property type="match status" value="1"/>
</dbReference>
<feature type="domain" description="Disease resistance R13L4/SHOC-2-like LRR" evidence="14">
    <location>
        <begin position="243"/>
        <end position="362"/>
    </location>
</feature>
<dbReference type="OrthoDB" id="442066at2759"/>
<evidence type="ECO:0000259" key="14">
    <source>
        <dbReference type="Pfam" id="PF23598"/>
    </source>
</evidence>
<keyword evidence="3" id="KW-1003">Cell membrane</keyword>
<evidence type="ECO:0000256" key="8">
    <source>
        <dbReference type="ARBA" id="ARBA00022989"/>
    </source>
</evidence>
<keyword evidence="9 12" id="KW-0472">Membrane</keyword>
<keyword evidence="6" id="KW-0732">Signal</keyword>
<dbReference type="InterPro" id="IPR013210">
    <property type="entry name" value="LRR_N_plant-typ"/>
</dbReference>
<proteinExistence type="inferred from homology"/>
<evidence type="ECO:0000256" key="5">
    <source>
        <dbReference type="ARBA" id="ARBA00022692"/>
    </source>
</evidence>
<keyword evidence="5 12" id="KW-0812">Transmembrane</keyword>
<keyword evidence="8 12" id="KW-1133">Transmembrane helix</keyword>
<reference evidence="16" key="1">
    <citation type="submission" date="2025-08" db="UniProtKB">
        <authorList>
            <consortium name="RefSeq"/>
        </authorList>
    </citation>
    <scope>IDENTIFICATION</scope>
    <source>
        <tissue evidence="16">Fruit stalk</tissue>
    </source>
</reference>
<evidence type="ECO:0000256" key="6">
    <source>
        <dbReference type="ARBA" id="ARBA00022729"/>
    </source>
</evidence>
<evidence type="ECO:0000259" key="13">
    <source>
        <dbReference type="Pfam" id="PF08263"/>
    </source>
</evidence>
<dbReference type="Pfam" id="PF00560">
    <property type="entry name" value="LRR_1"/>
    <property type="match status" value="6"/>
</dbReference>
<dbReference type="Proteomes" id="UP000515121">
    <property type="component" value="Unplaced"/>
</dbReference>
<comment type="subcellular location">
    <subcellularLocation>
        <location evidence="1">Cell membrane</location>
        <topology evidence="1">Single-pass type I membrane protein</topology>
    </subcellularLocation>
</comment>
<dbReference type="Pfam" id="PF13855">
    <property type="entry name" value="LRR_8"/>
    <property type="match status" value="2"/>
</dbReference>
<comment type="similarity">
    <text evidence="2">Belongs to the RLP family.</text>
</comment>
<organism evidence="15 16">
    <name type="scientific">Durio zibethinus</name>
    <name type="common">Durian</name>
    <dbReference type="NCBI Taxonomy" id="66656"/>
    <lineage>
        <taxon>Eukaryota</taxon>
        <taxon>Viridiplantae</taxon>
        <taxon>Streptophyta</taxon>
        <taxon>Embryophyta</taxon>
        <taxon>Tracheophyta</taxon>
        <taxon>Spermatophyta</taxon>
        <taxon>Magnoliopsida</taxon>
        <taxon>eudicotyledons</taxon>
        <taxon>Gunneridae</taxon>
        <taxon>Pentapetalae</taxon>
        <taxon>rosids</taxon>
        <taxon>malvids</taxon>
        <taxon>Malvales</taxon>
        <taxon>Malvaceae</taxon>
        <taxon>Helicteroideae</taxon>
        <taxon>Durio</taxon>
    </lineage>
</organism>
<dbReference type="PANTHER" id="PTHR48061">
    <property type="entry name" value="LEUCINE-RICH REPEAT RECEPTOR PROTEIN KINASE EMS1-LIKE-RELATED"/>
    <property type="match status" value="1"/>
</dbReference>
<dbReference type="PANTHER" id="PTHR48061:SF46">
    <property type="entry name" value="LEUCINE-RICH REPEAT-CONTAINING N-TERMINAL PLANT-TYPE DOMAIN-CONTAINING PROTEIN"/>
    <property type="match status" value="1"/>
</dbReference>
<dbReference type="InterPro" id="IPR046956">
    <property type="entry name" value="RLP23-like"/>
</dbReference>